<protein>
    <recommendedName>
        <fullName evidence="9">Plastocyanin-like domain-containing protein</fullName>
    </recommendedName>
</protein>
<comment type="similarity">
    <text evidence="1">Belongs to the multicopper oxidase family.</text>
</comment>
<dbReference type="Proteomes" id="UP000030746">
    <property type="component" value="Unassembled WGS sequence"/>
</dbReference>
<name>V3ZFJ3_LOTGI</name>
<evidence type="ECO:0000256" key="1">
    <source>
        <dbReference type="ARBA" id="ARBA00010609"/>
    </source>
</evidence>
<organism evidence="7 8">
    <name type="scientific">Lottia gigantea</name>
    <name type="common">Giant owl limpet</name>
    <dbReference type="NCBI Taxonomy" id="225164"/>
    <lineage>
        <taxon>Eukaryota</taxon>
        <taxon>Metazoa</taxon>
        <taxon>Spiralia</taxon>
        <taxon>Lophotrochozoa</taxon>
        <taxon>Mollusca</taxon>
        <taxon>Gastropoda</taxon>
        <taxon>Patellogastropoda</taxon>
        <taxon>Lottioidea</taxon>
        <taxon>Lottiidae</taxon>
        <taxon>Lottia</taxon>
    </lineage>
</organism>
<evidence type="ECO:0000256" key="2">
    <source>
        <dbReference type="ARBA" id="ARBA00022723"/>
    </source>
</evidence>
<dbReference type="Gene3D" id="2.60.40.420">
    <property type="entry name" value="Cupredoxins - blue copper proteins"/>
    <property type="match status" value="2"/>
</dbReference>
<reference evidence="7 8" key="1">
    <citation type="journal article" date="2013" name="Nature">
        <title>Insights into bilaterian evolution from three spiralian genomes.</title>
        <authorList>
            <person name="Simakov O."/>
            <person name="Marletaz F."/>
            <person name="Cho S.J."/>
            <person name="Edsinger-Gonzales E."/>
            <person name="Havlak P."/>
            <person name="Hellsten U."/>
            <person name="Kuo D.H."/>
            <person name="Larsson T."/>
            <person name="Lv J."/>
            <person name="Arendt D."/>
            <person name="Savage R."/>
            <person name="Osoegawa K."/>
            <person name="de Jong P."/>
            <person name="Grimwood J."/>
            <person name="Chapman J.A."/>
            <person name="Shapiro H."/>
            <person name="Aerts A."/>
            <person name="Otillar R.P."/>
            <person name="Terry A.Y."/>
            <person name="Boore J.L."/>
            <person name="Grigoriev I.V."/>
            <person name="Lindberg D.R."/>
            <person name="Seaver E.C."/>
            <person name="Weisblat D.A."/>
            <person name="Putnam N.H."/>
            <person name="Rokhsar D.S."/>
        </authorList>
    </citation>
    <scope>NUCLEOTIDE SEQUENCE [LARGE SCALE GENOMIC DNA]</scope>
</reference>
<evidence type="ECO:0000256" key="3">
    <source>
        <dbReference type="ARBA" id="ARBA00023002"/>
    </source>
</evidence>
<dbReference type="Pfam" id="PF00394">
    <property type="entry name" value="Cu-oxidase"/>
    <property type="match status" value="1"/>
</dbReference>
<dbReference type="EMBL" id="KB202518">
    <property type="protein sequence ID" value="ESO89918.1"/>
    <property type="molecule type" value="Genomic_DNA"/>
</dbReference>
<dbReference type="KEGG" id="lgi:LOTGIDRAFT_124140"/>
<dbReference type="SUPFAM" id="SSF49503">
    <property type="entry name" value="Cupredoxins"/>
    <property type="match status" value="2"/>
</dbReference>
<evidence type="ECO:0000313" key="7">
    <source>
        <dbReference type="EMBL" id="ESO89918.1"/>
    </source>
</evidence>
<dbReference type="OrthoDB" id="6117876at2759"/>
<dbReference type="AlphaFoldDB" id="V3ZFJ3"/>
<evidence type="ECO:0008006" key="9">
    <source>
        <dbReference type="Google" id="ProtNLM"/>
    </source>
</evidence>
<evidence type="ECO:0000259" key="5">
    <source>
        <dbReference type="Pfam" id="PF00394"/>
    </source>
</evidence>
<keyword evidence="3" id="KW-0560">Oxidoreductase</keyword>
<evidence type="ECO:0000259" key="6">
    <source>
        <dbReference type="Pfam" id="PF07732"/>
    </source>
</evidence>
<dbReference type="CDD" id="cd13884">
    <property type="entry name" value="CuRO_2_tcLCC_insect_like"/>
    <property type="match status" value="1"/>
</dbReference>
<feature type="non-terminal residue" evidence="7">
    <location>
        <position position="230"/>
    </location>
</feature>
<accession>V3ZFJ3</accession>
<dbReference type="GeneID" id="20232337"/>
<dbReference type="PANTHER" id="PTHR11709">
    <property type="entry name" value="MULTI-COPPER OXIDASE"/>
    <property type="match status" value="1"/>
</dbReference>
<dbReference type="GO" id="GO:0006826">
    <property type="term" value="P:iron ion transport"/>
    <property type="evidence" value="ECO:0007669"/>
    <property type="project" value="TreeGrafter"/>
</dbReference>
<dbReference type="CDD" id="cd13858">
    <property type="entry name" value="CuRO_1_tcLCC2_insect_like"/>
    <property type="match status" value="1"/>
</dbReference>
<keyword evidence="8" id="KW-1185">Reference proteome</keyword>
<dbReference type="GO" id="GO:0016491">
    <property type="term" value="F:oxidoreductase activity"/>
    <property type="evidence" value="ECO:0007669"/>
    <property type="project" value="UniProtKB-KW"/>
</dbReference>
<dbReference type="FunFam" id="2.60.40.420:FF:000045">
    <property type="entry name" value="Laccase 2"/>
    <property type="match status" value="1"/>
</dbReference>
<keyword evidence="2" id="KW-0479">Metal-binding</keyword>
<keyword evidence="4" id="KW-0186">Copper</keyword>
<dbReference type="CTD" id="20232337"/>
<proteinExistence type="inferred from homology"/>
<dbReference type="GO" id="GO:0005507">
    <property type="term" value="F:copper ion binding"/>
    <property type="evidence" value="ECO:0007669"/>
    <property type="project" value="InterPro"/>
</dbReference>
<dbReference type="Pfam" id="PF07732">
    <property type="entry name" value="Cu-oxidase_3"/>
    <property type="match status" value="1"/>
</dbReference>
<feature type="domain" description="Plastocyanin-like" evidence="5">
    <location>
        <begin position="111"/>
        <end position="230"/>
    </location>
</feature>
<dbReference type="STRING" id="225164.V3ZFJ3"/>
<sequence length="230" mass="26484">MVIVANGTLPGPPIEVYEGQNVIVHVKNKLLSESTTIHWHGLHQRGTPWMDGVAYVNQCPIGPDQSFTYRFKAKPKGTFWYHSHVGVQRTMGLYGAFIIRPKEPIVMHEFLVVINDWNHDWDSNQVYYRIFHAGLINGKGRYYNENGVHNDAPLEIFTVFSGNQYKFRWISAGSLYPFRISIDNHNITIIASDGYDIEPFTAESLIINPGERYDFYITADQPTNNYWVRA</sequence>
<dbReference type="GO" id="GO:0005886">
    <property type="term" value="C:plasma membrane"/>
    <property type="evidence" value="ECO:0007669"/>
    <property type="project" value="TreeGrafter"/>
</dbReference>
<evidence type="ECO:0000256" key="4">
    <source>
        <dbReference type="ARBA" id="ARBA00023008"/>
    </source>
</evidence>
<dbReference type="OMA" id="YDEDITI"/>
<evidence type="ECO:0000313" key="8">
    <source>
        <dbReference type="Proteomes" id="UP000030746"/>
    </source>
</evidence>
<feature type="domain" description="Plastocyanin-like" evidence="6">
    <location>
        <begin position="2"/>
        <end position="103"/>
    </location>
</feature>
<dbReference type="RefSeq" id="XP_009059392.1">
    <property type="nucleotide sequence ID" value="XM_009061144.1"/>
</dbReference>
<dbReference type="InterPro" id="IPR001117">
    <property type="entry name" value="Cu-oxidase_2nd"/>
</dbReference>
<dbReference type="PANTHER" id="PTHR11709:SF394">
    <property type="entry name" value="FI03373P-RELATED"/>
    <property type="match status" value="1"/>
</dbReference>
<dbReference type="InterPro" id="IPR033138">
    <property type="entry name" value="Cu_oxidase_CS"/>
</dbReference>
<dbReference type="PROSITE" id="PS00079">
    <property type="entry name" value="MULTICOPPER_OXIDASE1"/>
    <property type="match status" value="1"/>
</dbReference>
<dbReference type="InterPro" id="IPR008972">
    <property type="entry name" value="Cupredoxin"/>
</dbReference>
<dbReference type="HOGENOM" id="CLU_006504_8_0_1"/>
<dbReference type="InterPro" id="IPR045087">
    <property type="entry name" value="Cu-oxidase_fam"/>
</dbReference>
<gene>
    <name evidence="7" type="ORF">LOTGIDRAFT_124140</name>
</gene>
<dbReference type="InterPro" id="IPR011707">
    <property type="entry name" value="Cu-oxidase-like_N"/>
</dbReference>